<feature type="transmembrane region" description="Helical" evidence="1">
    <location>
        <begin position="43"/>
        <end position="67"/>
    </location>
</feature>
<organism evidence="2 3">
    <name type="scientific">Hydrocarboniclastica marina</name>
    <dbReference type="NCBI Taxonomy" id="2259620"/>
    <lineage>
        <taxon>Bacteria</taxon>
        <taxon>Pseudomonadati</taxon>
        <taxon>Pseudomonadota</taxon>
        <taxon>Gammaproteobacteria</taxon>
        <taxon>Alteromonadales</taxon>
        <taxon>Alteromonadaceae</taxon>
        <taxon>Hydrocarboniclastica</taxon>
    </lineage>
</organism>
<keyword evidence="1" id="KW-1133">Transmembrane helix</keyword>
<dbReference type="KEGG" id="hmi:soil367_12380"/>
<dbReference type="Proteomes" id="UP000298049">
    <property type="component" value="Chromosome"/>
</dbReference>
<dbReference type="OrthoDB" id="7056001at2"/>
<name>A0A4P7XJD0_9ALTE</name>
<feature type="transmembrane region" description="Helical" evidence="1">
    <location>
        <begin position="12"/>
        <end position="37"/>
    </location>
</feature>
<keyword evidence="1" id="KW-0472">Membrane</keyword>
<gene>
    <name evidence="2" type="ORF">soil367_12380</name>
</gene>
<sequence length="258" mass="29306">MESRSFIYAPAWVKVVSIAVLVLALISAAAVAFYFLGEENGQDWILIAMSLGQVAASGIVIAMVVFFSERDVNVMDLQRRSERLFYETFPNACLLIDFPLEPFKRWEERRVRSAELEKTLRNSRTAIEISHVPGQIDAYYRIRLESGQALVMRLQVNIGEVAISYYIPAASEAEKDRISGILEWAFSRYREIGGYEGGWYFSREAFDNNCYASIHLTRDFGADFLENERKKLFMSNDVAASTRGILKDCLKNGIATAY</sequence>
<evidence type="ECO:0000313" key="2">
    <source>
        <dbReference type="EMBL" id="QCF26664.1"/>
    </source>
</evidence>
<dbReference type="RefSeq" id="WP_136549370.1">
    <property type="nucleotide sequence ID" value="NZ_CP031093.1"/>
</dbReference>
<reference evidence="2 3" key="1">
    <citation type="submission" date="2018-07" db="EMBL/GenBank/DDBJ databases">
        <title>Marsedoiliclastica nanhaica gen. nov. sp. nov., a novel marine hydrocarbonoclastic bacterium isolated from an in-situ enriched hydrocarbon-degrading consortium in deep-sea sediment.</title>
        <authorList>
            <person name="Dong C."/>
            <person name="Ma T."/>
            <person name="Liu R."/>
            <person name="Shao Z."/>
        </authorList>
    </citation>
    <scope>NUCLEOTIDE SEQUENCE [LARGE SCALE GENOMIC DNA]</scope>
    <source>
        <strain evidence="3">soil36-7</strain>
    </source>
</reference>
<keyword evidence="3" id="KW-1185">Reference proteome</keyword>
<dbReference type="AlphaFoldDB" id="A0A4P7XJD0"/>
<evidence type="ECO:0000256" key="1">
    <source>
        <dbReference type="SAM" id="Phobius"/>
    </source>
</evidence>
<proteinExistence type="predicted"/>
<accession>A0A4P7XJD0</accession>
<dbReference type="EMBL" id="CP031093">
    <property type="protein sequence ID" value="QCF26664.1"/>
    <property type="molecule type" value="Genomic_DNA"/>
</dbReference>
<evidence type="ECO:0000313" key="3">
    <source>
        <dbReference type="Proteomes" id="UP000298049"/>
    </source>
</evidence>
<keyword evidence="1" id="KW-0812">Transmembrane</keyword>
<protein>
    <submittedName>
        <fullName evidence="2">Uncharacterized protein</fullName>
    </submittedName>
</protein>